<dbReference type="OrthoDB" id="7960540at2"/>
<keyword evidence="3" id="KW-1185">Reference proteome</keyword>
<protein>
    <recommendedName>
        <fullName evidence="1">DUF6129 domain-containing protein</fullName>
    </recommendedName>
</protein>
<dbReference type="Pfam" id="PF19624">
    <property type="entry name" value="DUF6129"/>
    <property type="match status" value="1"/>
</dbReference>
<evidence type="ECO:0000313" key="2">
    <source>
        <dbReference type="EMBL" id="OAI20711.1"/>
    </source>
</evidence>
<feature type="domain" description="DUF6129" evidence="1">
    <location>
        <begin position="26"/>
        <end position="73"/>
    </location>
</feature>
<dbReference type="InterPro" id="IPR046132">
    <property type="entry name" value="DUF6129"/>
</dbReference>
<accession>A0A177NS47</accession>
<dbReference type="STRING" id="702114.A1355_23810"/>
<gene>
    <name evidence="2" type="ORF">A1355_23810</name>
</gene>
<dbReference type="RefSeq" id="WP_064027256.1">
    <property type="nucleotide sequence ID" value="NZ_LUUK01000122.1"/>
</dbReference>
<dbReference type="Proteomes" id="UP000077628">
    <property type="component" value="Unassembled WGS sequence"/>
</dbReference>
<name>A0A177NS47_9GAMM</name>
<dbReference type="EMBL" id="LUUK01000122">
    <property type="protein sequence ID" value="OAI20711.1"/>
    <property type="molecule type" value="Genomic_DNA"/>
</dbReference>
<organism evidence="2 3">
    <name type="scientific">Methylomonas koyamae</name>
    <dbReference type="NCBI Taxonomy" id="702114"/>
    <lineage>
        <taxon>Bacteria</taxon>
        <taxon>Pseudomonadati</taxon>
        <taxon>Pseudomonadota</taxon>
        <taxon>Gammaproteobacteria</taxon>
        <taxon>Methylococcales</taxon>
        <taxon>Methylococcaceae</taxon>
        <taxon>Methylomonas</taxon>
    </lineage>
</organism>
<evidence type="ECO:0000313" key="3">
    <source>
        <dbReference type="Proteomes" id="UP000077628"/>
    </source>
</evidence>
<reference evidence="3" key="1">
    <citation type="submission" date="2016-03" db="EMBL/GenBank/DDBJ databases">
        <authorList>
            <person name="Heylen K."/>
            <person name="De Vos P."/>
            <person name="Vekeman B."/>
        </authorList>
    </citation>
    <scope>NUCLEOTIDE SEQUENCE [LARGE SCALE GENOMIC DNA]</scope>
    <source>
        <strain evidence="3">R-45383</strain>
    </source>
</reference>
<evidence type="ECO:0000259" key="1">
    <source>
        <dbReference type="Pfam" id="PF19624"/>
    </source>
</evidence>
<sequence length="88" mass="9957">MIKPEQLQEIAGKIGSEVLNETVVGMLREAYTDIHFTYCMDDDIPNNEPVLEGRGFNLYLVDGREHCLCLTRDYDHATGIVIAEVIED</sequence>
<dbReference type="AlphaFoldDB" id="A0A177NS47"/>
<proteinExistence type="predicted"/>
<comment type="caution">
    <text evidence="2">The sequence shown here is derived from an EMBL/GenBank/DDBJ whole genome shotgun (WGS) entry which is preliminary data.</text>
</comment>